<evidence type="ECO:0000313" key="3">
    <source>
        <dbReference type="Proteomes" id="UP000054937"/>
    </source>
</evidence>
<dbReference type="AlphaFoldDB" id="A0A0V0QHB2"/>
<evidence type="ECO:0000256" key="1">
    <source>
        <dbReference type="SAM" id="Coils"/>
    </source>
</evidence>
<dbReference type="EMBL" id="LDAU01000170">
    <property type="protein sequence ID" value="KRX01558.1"/>
    <property type="molecule type" value="Genomic_DNA"/>
</dbReference>
<keyword evidence="1" id="KW-0175">Coiled coil</keyword>
<accession>A0A0V0QHB2</accession>
<feature type="coiled-coil region" evidence="1">
    <location>
        <begin position="158"/>
        <end position="260"/>
    </location>
</feature>
<comment type="caution">
    <text evidence="2">The sequence shown here is derived from an EMBL/GenBank/DDBJ whole genome shotgun (WGS) entry which is preliminary data.</text>
</comment>
<gene>
    <name evidence="2" type="ORF">PPERSA_01461</name>
</gene>
<dbReference type="Proteomes" id="UP000054937">
    <property type="component" value="Unassembled WGS sequence"/>
</dbReference>
<proteinExistence type="predicted"/>
<sequence length="306" mass="36645">MVFHSNEDMVQVYQLFFEKSPKKSQQKQQESIEKQRKNENRQQELLDLIVWNCPLLNQGNFAINITKVCQKSLIVRKYCQARIEDNQYKKVHYMNLGNNFGFDLNEEKELIDIKTLLYYQREEEKKNPSNISLKSNGSSENQNLDILNQQIYSLQLSSEQKENKIDQQQKEIQKLKREQSELQIKYEQQIKDLMDSIKQKDQKIQKLVNQSANNTDKNSNQNLKDLEDKIMSRIVKELKAQSEQKEKQEFEEKLRQNYNQNQTRQPFYPQQQQMPNFSLPTRQPGQGLYQNNMQNNFIFDNNFKNI</sequence>
<evidence type="ECO:0000313" key="2">
    <source>
        <dbReference type="EMBL" id="KRX01558.1"/>
    </source>
</evidence>
<reference evidence="2 3" key="1">
    <citation type="journal article" date="2015" name="Sci. Rep.">
        <title>Genome of the facultative scuticociliatosis pathogen Pseudocohnilembus persalinus provides insight into its virulence through horizontal gene transfer.</title>
        <authorList>
            <person name="Xiong J."/>
            <person name="Wang G."/>
            <person name="Cheng J."/>
            <person name="Tian M."/>
            <person name="Pan X."/>
            <person name="Warren A."/>
            <person name="Jiang C."/>
            <person name="Yuan D."/>
            <person name="Miao W."/>
        </authorList>
    </citation>
    <scope>NUCLEOTIDE SEQUENCE [LARGE SCALE GENOMIC DNA]</scope>
    <source>
        <strain evidence="2">36N120E</strain>
    </source>
</reference>
<protein>
    <submittedName>
        <fullName evidence="2">Uncharacterized protein</fullName>
    </submittedName>
</protein>
<name>A0A0V0QHB2_PSEPJ</name>
<dbReference type="InParanoid" id="A0A0V0QHB2"/>
<keyword evidence="3" id="KW-1185">Reference proteome</keyword>
<organism evidence="2 3">
    <name type="scientific">Pseudocohnilembus persalinus</name>
    <name type="common">Ciliate</name>
    <dbReference type="NCBI Taxonomy" id="266149"/>
    <lineage>
        <taxon>Eukaryota</taxon>
        <taxon>Sar</taxon>
        <taxon>Alveolata</taxon>
        <taxon>Ciliophora</taxon>
        <taxon>Intramacronucleata</taxon>
        <taxon>Oligohymenophorea</taxon>
        <taxon>Scuticociliatia</taxon>
        <taxon>Philasterida</taxon>
        <taxon>Pseudocohnilembidae</taxon>
        <taxon>Pseudocohnilembus</taxon>
    </lineage>
</organism>